<evidence type="ECO:0000313" key="4">
    <source>
        <dbReference type="Proteomes" id="UP000193719"/>
    </source>
</evidence>
<protein>
    <recommendedName>
        <fullName evidence="2">KxDL domain-containing protein</fullName>
    </recommendedName>
</protein>
<evidence type="ECO:0000313" key="3">
    <source>
        <dbReference type="EMBL" id="ORX42143.1"/>
    </source>
</evidence>
<sequence length="96" mass="11824">MAMNEQCFKEIQDVQAEIYQTYKYSEENLTRINEISQEKYKENFELFTKHTKELQLLKQNLEDVFMRIRKIKNSLKTKYPEEYQEAEKMFPEIEID</sequence>
<dbReference type="Proteomes" id="UP000193719">
    <property type="component" value="Unassembled WGS sequence"/>
</dbReference>
<reference evidence="3 4" key="2">
    <citation type="submission" date="2016-08" db="EMBL/GenBank/DDBJ databases">
        <title>Pervasive Adenine N6-methylation of Active Genes in Fungi.</title>
        <authorList>
            <consortium name="DOE Joint Genome Institute"/>
            <person name="Mondo S.J."/>
            <person name="Dannebaum R.O."/>
            <person name="Kuo R.C."/>
            <person name="Labutti K."/>
            <person name="Haridas S."/>
            <person name="Kuo A."/>
            <person name="Salamov A."/>
            <person name="Ahrendt S.R."/>
            <person name="Lipzen A."/>
            <person name="Sullivan W."/>
            <person name="Andreopoulos W.B."/>
            <person name="Clum A."/>
            <person name="Lindquist E."/>
            <person name="Daum C."/>
            <person name="Ramamoorthy G.K."/>
            <person name="Gryganskyi A."/>
            <person name="Culley D."/>
            <person name="Magnuson J.K."/>
            <person name="James T.Y."/>
            <person name="O'Malley M.A."/>
            <person name="Stajich J.E."/>
            <person name="Spatafora J.W."/>
            <person name="Visel A."/>
            <person name="Grigoriev I.V."/>
        </authorList>
    </citation>
    <scope>NUCLEOTIDE SEQUENCE [LARGE SCALE GENOMIC DNA]</scope>
    <source>
        <strain evidence="4">finn</strain>
    </source>
</reference>
<organism evidence="3 4">
    <name type="scientific">Piromyces finnis</name>
    <dbReference type="NCBI Taxonomy" id="1754191"/>
    <lineage>
        <taxon>Eukaryota</taxon>
        <taxon>Fungi</taxon>
        <taxon>Fungi incertae sedis</taxon>
        <taxon>Chytridiomycota</taxon>
        <taxon>Chytridiomycota incertae sedis</taxon>
        <taxon>Neocallimastigomycetes</taxon>
        <taxon>Neocallimastigales</taxon>
        <taxon>Neocallimastigaceae</taxon>
        <taxon>Piromyces</taxon>
    </lineage>
</organism>
<evidence type="ECO:0000259" key="2">
    <source>
        <dbReference type="Pfam" id="PF10241"/>
    </source>
</evidence>
<proteinExistence type="inferred from homology"/>
<dbReference type="GO" id="GO:0032418">
    <property type="term" value="P:lysosome localization"/>
    <property type="evidence" value="ECO:0007669"/>
    <property type="project" value="TreeGrafter"/>
</dbReference>
<dbReference type="PANTHER" id="PTHR13511:SF0">
    <property type="entry name" value="KXDL MOTIF-CONTAINING PROTEIN 1"/>
    <property type="match status" value="1"/>
</dbReference>
<accession>A0A1Y1UWX8</accession>
<name>A0A1Y1UWX8_9FUNG</name>
<dbReference type="InterPro" id="IPR019371">
    <property type="entry name" value="KxDL_dom"/>
</dbReference>
<evidence type="ECO:0000256" key="1">
    <source>
        <dbReference type="ARBA" id="ARBA00005913"/>
    </source>
</evidence>
<comment type="caution">
    <text evidence="3">The sequence shown here is derived from an EMBL/GenBank/DDBJ whole genome shotgun (WGS) entry which is preliminary data.</text>
</comment>
<comment type="similarity">
    <text evidence="1">Belongs to the KXD1 family.</text>
</comment>
<dbReference type="AlphaFoldDB" id="A0A1Y1UWX8"/>
<dbReference type="PANTHER" id="PTHR13511">
    <property type="entry name" value="KXDL MOTIF-CONTAINING PROTEIN 1"/>
    <property type="match status" value="1"/>
</dbReference>
<dbReference type="GO" id="GO:0099078">
    <property type="term" value="C:BORC complex"/>
    <property type="evidence" value="ECO:0007669"/>
    <property type="project" value="TreeGrafter"/>
</dbReference>
<reference evidence="3 4" key="1">
    <citation type="submission" date="2016-08" db="EMBL/GenBank/DDBJ databases">
        <title>Genomes of anaerobic fungi encode conserved fungal cellulosomes for biomass hydrolysis.</title>
        <authorList>
            <consortium name="DOE Joint Genome Institute"/>
            <person name="Haitjema C.H."/>
            <person name="Gilmore S.P."/>
            <person name="Henske J.K."/>
            <person name="Solomon K.V."/>
            <person name="De Groot R."/>
            <person name="Kuo A."/>
            <person name="Mondo S.J."/>
            <person name="Salamov A.A."/>
            <person name="Labutti K."/>
            <person name="Zhao Z."/>
            <person name="Chiniquy J."/>
            <person name="Barry K."/>
            <person name="Brewer H.M."/>
            <person name="Purvine S.O."/>
            <person name="Wright A.T."/>
            <person name="Boxma B."/>
            <person name="Van Alen T."/>
            <person name="Hackstein J.H."/>
            <person name="Baker S.E."/>
            <person name="Grigoriev I.V."/>
            <person name="O'Malley M.A."/>
        </authorList>
    </citation>
    <scope>NUCLEOTIDE SEQUENCE [LARGE SCALE GENOMIC DNA]</scope>
    <source>
        <strain evidence="4">finn</strain>
    </source>
</reference>
<dbReference type="Pfam" id="PF10241">
    <property type="entry name" value="KxDL"/>
    <property type="match status" value="1"/>
</dbReference>
<feature type="domain" description="KxDL" evidence="2">
    <location>
        <begin position="2"/>
        <end position="83"/>
    </location>
</feature>
<dbReference type="STRING" id="1754191.A0A1Y1UWX8"/>
<gene>
    <name evidence="3" type="ORF">BCR36DRAFT_587443</name>
</gene>
<dbReference type="OrthoDB" id="10258877at2759"/>
<dbReference type="EMBL" id="MCFH01000070">
    <property type="protein sequence ID" value="ORX42143.1"/>
    <property type="molecule type" value="Genomic_DNA"/>
</dbReference>
<dbReference type="InterPro" id="IPR039843">
    <property type="entry name" value="KXD1-like"/>
</dbReference>
<keyword evidence="4" id="KW-1185">Reference proteome</keyword>